<reference evidence="2" key="1">
    <citation type="submission" date="2020-03" db="EMBL/GenBank/DDBJ databases">
        <title>Site-based positive gene gene selection in Geosmithia morbida across the United States reveals a broad range of putative effectors and factors for local host and environmental adapation.</title>
        <authorList>
            <person name="Onufrak A."/>
            <person name="Murdoch R.W."/>
            <person name="Gazis R."/>
            <person name="Huff M."/>
            <person name="Staton M."/>
            <person name="Klingeman W."/>
            <person name="Hadziabdic D."/>
        </authorList>
    </citation>
    <scope>NUCLEOTIDE SEQUENCE</scope>
    <source>
        <strain evidence="2">1262</strain>
    </source>
</reference>
<evidence type="ECO:0000313" key="3">
    <source>
        <dbReference type="Proteomes" id="UP000749293"/>
    </source>
</evidence>
<dbReference type="Proteomes" id="UP000749293">
    <property type="component" value="Unassembled WGS sequence"/>
</dbReference>
<organism evidence="2 3">
    <name type="scientific">Geosmithia morbida</name>
    <dbReference type="NCBI Taxonomy" id="1094350"/>
    <lineage>
        <taxon>Eukaryota</taxon>
        <taxon>Fungi</taxon>
        <taxon>Dikarya</taxon>
        <taxon>Ascomycota</taxon>
        <taxon>Pezizomycotina</taxon>
        <taxon>Sordariomycetes</taxon>
        <taxon>Hypocreomycetidae</taxon>
        <taxon>Hypocreales</taxon>
        <taxon>Bionectriaceae</taxon>
        <taxon>Geosmithia</taxon>
    </lineage>
</organism>
<evidence type="ECO:0000313" key="2">
    <source>
        <dbReference type="EMBL" id="KAF4123512.1"/>
    </source>
</evidence>
<comment type="caution">
    <text evidence="2">The sequence shown here is derived from an EMBL/GenBank/DDBJ whole genome shotgun (WGS) entry which is preliminary data.</text>
</comment>
<feature type="compositionally biased region" description="Low complexity" evidence="1">
    <location>
        <begin position="67"/>
        <end position="93"/>
    </location>
</feature>
<dbReference type="AlphaFoldDB" id="A0A9P5D260"/>
<keyword evidence="3" id="KW-1185">Reference proteome</keyword>
<accession>A0A9P5D260</accession>
<evidence type="ECO:0000256" key="1">
    <source>
        <dbReference type="SAM" id="MobiDB-lite"/>
    </source>
</evidence>
<sequence>MQVRSLHHASDHRVKLLARARDHYRRASILSDVEGQNVSTLAASSPPSPYVSSSVDSAATAPFPRCLSPSTTTTSHSPSLSMGGSSVSSNRSSVDTCITTPSPSPEKQHAVPASLPPAAPVQQAQKDQCPTVRPDSPTLGCLLPATPPYAHPVSVDLASGLDGDGERNNICFYHDDDDDDDEEESEQDHAKVDPFRRSRSLHRFAMALESLHRQINMVHIPAVDTVTETEASPSATADLESRIRRLRATGWVRKRFDPSRYEALTEEAMADLMN</sequence>
<gene>
    <name evidence="2" type="ORF">GMORB2_6213</name>
</gene>
<name>A0A9P5D260_9HYPO</name>
<feature type="region of interest" description="Disordered" evidence="1">
    <location>
        <begin position="168"/>
        <end position="191"/>
    </location>
</feature>
<protein>
    <submittedName>
        <fullName evidence="2">Uncharacterized protein</fullName>
    </submittedName>
</protein>
<dbReference type="OrthoDB" id="3641178at2759"/>
<dbReference type="RefSeq" id="XP_035322164.1">
    <property type="nucleotide sequence ID" value="XM_035468183.1"/>
</dbReference>
<dbReference type="EMBL" id="JAANYQ010000006">
    <property type="protein sequence ID" value="KAF4123512.1"/>
    <property type="molecule type" value="Genomic_DNA"/>
</dbReference>
<feature type="compositionally biased region" description="Acidic residues" evidence="1">
    <location>
        <begin position="175"/>
        <end position="186"/>
    </location>
</feature>
<proteinExistence type="predicted"/>
<feature type="region of interest" description="Disordered" evidence="1">
    <location>
        <begin position="66"/>
        <end position="135"/>
    </location>
</feature>
<dbReference type="GeneID" id="55972438"/>